<evidence type="ECO:0000256" key="1">
    <source>
        <dbReference type="SAM" id="SignalP"/>
    </source>
</evidence>
<evidence type="ECO:0000313" key="3">
    <source>
        <dbReference type="Proteomes" id="UP000590740"/>
    </source>
</evidence>
<dbReference type="EMBL" id="JACHIG010000002">
    <property type="protein sequence ID" value="MBB5031795.1"/>
    <property type="molecule type" value="Genomic_DNA"/>
</dbReference>
<dbReference type="AlphaFoldDB" id="A0A7W7Y955"/>
<feature type="chain" id="PRO_5030842048" evidence="1">
    <location>
        <begin position="19"/>
        <end position="215"/>
    </location>
</feature>
<evidence type="ECO:0000313" key="2">
    <source>
        <dbReference type="EMBL" id="MBB5031795.1"/>
    </source>
</evidence>
<gene>
    <name evidence="2" type="ORF">HNQ65_001363</name>
</gene>
<dbReference type="Proteomes" id="UP000590740">
    <property type="component" value="Unassembled WGS sequence"/>
</dbReference>
<sequence>MKSLLLAASLLTACTLHAQQLQTFDIKADDWAEGEPPKEVFVVDGTIKIGARDGNKAIIIDPSPITDASAQLGVSAAGNASIEARIFAIKRGRSTPRFGVSVHGMSGHRLIVNPAKKSIDLVKGDQTLASAPFPWTSETWVKVKLEAKKAADNAWTITGKAWPATGTEPAEPMIKHEEKNLKGQGKCAIWATPFSGEPVFFDDIHLALEAAPAAP</sequence>
<comment type="caution">
    <text evidence="2">The sequence shown here is derived from an EMBL/GenBank/DDBJ whole genome shotgun (WGS) entry which is preliminary data.</text>
</comment>
<organism evidence="2 3">
    <name type="scientific">Prosthecobacter vanneervenii</name>
    <dbReference type="NCBI Taxonomy" id="48466"/>
    <lineage>
        <taxon>Bacteria</taxon>
        <taxon>Pseudomonadati</taxon>
        <taxon>Verrucomicrobiota</taxon>
        <taxon>Verrucomicrobiia</taxon>
        <taxon>Verrucomicrobiales</taxon>
        <taxon>Verrucomicrobiaceae</taxon>
        <taxon>Prosthecobacter</taxon>
    </lineage>
</organism>
<reference evidence="2 3" key="1">
    <citation type="submission" date="2020-08" db="EMBL/GenBank/DDBJ databases">
        <title>Genomic Encyclopedia of Type Strains, Phase IV (KMG-IV): sequencing the most valuable type-strain genomes for metagenomic binning, comparative biology and taxonomic classification.</title>
        <authorList>
            <person name="Goeker M."/>
        </authorList>
    </citation>
    <scope>NUCLEOTIDE SEQUENCE [LARGE SCALE GENOMIC DNA]</scope>
    <source>
        <strain evidence="2 3">DSM 12252</strain>
    </source>
</reference>
<proteinExistence type="predicted"/>
<keyword evidence="3" id="KW-1185">Reference proteome</keyword>
<name>A0A7W7Y955_9BACT</name>
<protein>
    <submittedName>
        <fullName evidence="2">Uncharacterized protein</fullName>
    </submittedName>
</protein>
<keyword evidence="1" id="KW-0732">Signal</keyword>
<feature type="signal peptide" evidence="1">
    <location>
        <begin position="1"/>
        <end position="18"/>
    </location>
</feature>
<dbReference type="RefSeq" id="WP_184338729.1">
    <property type="nucleotide sequence ID" value="NZ_JACHIG010000002.1"/>
</dbReference>
<accession>A0A7W7Y955</accession>